<dbReference type="Proteomes" id="UP000815325">
    <property type="component" value="Unassembled WGS sequence"/>
</dbReference>
<feature type="compositionally biased region" description="Polar residues" evidence="1">
    <location>
        <begin position="130"/>
        <end position="142"/>
    </location>
</feature>
<dbReference type="EMBL" id="MU070628">
    <property type="protein sequence ID" value="KAF5826998.1"/>
    <property type="molecule type" value="Genomic_DNA"/>
</dbReference>
<comment type="caution">
    <text evidence="2">The sequence shown here is derived from an EMBL/GenBank/DDBJ whole genome shotgun (WGS) entry which is preliminary data.</text>
</comment>
<reference evidence="2" key="1">
    <citation type="submission" date="2017-08" db="EMBL/GenBank/DDBJ databases">
        <authorList>
            <person name="Polle J.E."/>
            <person name="Barry K."/>
            <person name="Cushman J."/>
            <person name="Schmutz J."/>
            <person name="Tran D."/>
            <person name="Hathwaick L.T."/>
            <person name="Yim W.C."/>
            <person name="Jenkins J."/>
            <person name="Mckie-Krisberg Z.M."/>
            <person name="Prochnik S."/>
            <person name="Lindquist E."/>
            <person name="Dockter R.B."/>
            <person name="Adam C."/>
            <person name="Molina H."/>
            <person name="Bunkerborg J."/>
            <person name="Jin E."/>
            <person name="Buchheim M."/>
            <person name="Magnuson J."/>
        </authorList>
    </citation>
    <scope>NUCLEOTIDE SEQUENCE</scope>
    <source>
        <strain evidence="2">CCAP 19/18</strain>
    </source>
</reference>
<evidence type="ECO:0000313" key="3">
    <source>
        <dbReference type="Proteomes" id="UP000815325"/>
    </source>
</evidence>
<name>A0ABQ7FXB7_DUNSA</name>
<proteinExistence type="predicted"/>
<gene>
    <name evidence="2" type="ORF">DUNSADRAFT_1547</name>
</gene>
<evidence type="ECO:0000256" key="1">
    <source>
        <dbReference type="SAM" id="MobiDB-lite"/>
    </source>
</evidence>
<keyword evidence="3" id="KW-1185">Reference proteome</keyword>
<organism evidence="2 3">
    <name type="scientific">Dunaliella salina</name>
    <name type="common">Green alga</name>
    <name type="synonym">Protococcus salinus</name>
    <dbReference type="NCBI Taxonomy" id="3046"/>
    <lineage>
        <taxon>Eukaryota</taxon>
        <taxon>Viridiplantae</taxon>
        <taxon>Chlorophyta</taxon>
        <taxon>core chlorophytes</taxon>
        <taxon>Chlorophyceae</taxon>
        <taxon>CS clade</taxon>
        <taxon>Chlamydomonadales</taxon>
        <taxon>Dunaliellaceae</taxon>
        <taxon>Dunaliella</taxon>
    </lineage>
</organism>
<feature type="region of interest" description="Disordered" evidence="1">
    <location>
        <begin position="127"/>
        <end position="147"/>
    </location>
</feature>
<accession>A0ABQ7FXB7</accession>
<evidence type="ECO:0000313" key="2">
    <source>
        <dbReference type="EMBL" id="KAF5826998.1"/>
    </source>
</evidence>
<evidence type="ECO:0008006" key="4">
    <source>
        <dbReference type="Google" id="ProtNLM"/>
    </source>
</evidence>
<protein>
    <recommendedName>
        <fullName evidence="4">Encoded protein</fullName>
    </recommendedName>
</protein>
<sequence>MPLCRGLVGSGSNARPCRRPGSDACWGCCCLEHALQSQSIEQTNVLRERAIENMFPARMLAPRPSQVSSPPSSLQNNQHNLELSWLRELEANYAGAGPTHAGAAHPSGALSSWSLPSRTSRSVMSMPYTAGSSSRMSSQYSTAVDDDEDPWRTMCASGYYGEEPRSARSHQAAYDRWFRDN</sequence>